<dbReference type="AlphaFoldDB" id="A0A6G3ZXF2"/>
<dbReference type="InterPro" id="IPR011990">
    <property type="entry name" value="TPR-like_helical_dom_sf"/>
</dbReference>
<sequence length="365" mass="42007">MQEDVDADFLLEDPKNSTVLFEFAEALFADGKVKESIPLYKRLCDFEQVSLSDNSSIGHYRIFEASLGNGSEEDWKAVNQFAPFIKHLPDNYQLDALLKVARTCLTLQKWDEVGQYADDLRAHTVFVYSMLTGAGGTKEKLILKFPLVVYYGQSYLLKGAALRRLGKYEDAKLCVQGYADLSWFEMLDDYGLKEVEKFRVFAKGNLYTLNLYLGNGQFLDDFFNFIALLESRADLLAGLLTAVEAANMHRYNVDYILEKYSGEIEFYKTSTNQIWRSQYYHFVYQRAIYRCNNGMIKEGIDDALNCLSYATFTMHDLDFKKCSILYWNYRNHVSKEQEERFSTIIGGINDDEKIFVGPSCNNGIV</sequence>
<organism evidence="1">
    <name type="scientific">Paenibacillus sp. SYP-B3998</name>
    <dbReference type="NCBI Taxonomy" id="2678564"/>
    <lineage>
        <taxon>Bacteria</taxon>
        <taxon>Bacillati</taxon>
        <taxon>Bacillota</taxon>
        <taxon>Bacilli</taxon>
        <taxon>Bacillales</taxon>
        <taxon>Paenibacillaceae</taxon>
        <taxon>Paenibacillus</taxon>
    </lineage>
</organism>
<dbReference type="Gene3D" id="1.25.40.10">
    <property type="entry name" value="Tetratricopeptide repeat domain"/>
    <property type="match status" value="1"/>
</dbReference>
<accession>A0A6G3ZXF2</accession>
<reference evidence="1" key="1">
    <citation type="submission" date="2020-02" db="EMBL/GenBank/DDBJ databases">
        <authorList>
            <person name="Shen X.-R."/>
            <person name="Zhang Y.-X."/>
        </authorList>
    </citation>
    <scope>NUCLEOTIDE SEQUENCE</scope>
    <source>
        <strain evidence="1">SYP-B3998</strain>
    </source>
</reference>
<name>A0A6G3ZXF2_9BACL</name>
<dbReference type="EMBL" id="JAAIKC010000003">
    <property type="protein sequence ID" value="NEW06785.1"/>
    <property type="molecule type" value="Genomic_DNA"/>
</dbReference>
<evidence type="ECO:0000313" key="1">
    <source>
        <dbReference type="EMBL" id="NEW06785.1"/>
    </source>
</evidence>
<keyword evidence="1" id="KW-0238">DNA-binding</keyword>
<proteinExistence type="predicted"/>
<gene>
    <name evidence="1" type="ORF">GK047_12255</name>
</gene>
<protein>
    <submittedName>
        <fullName evidence="1">DNA-binding protein</fullName>
    </submittedName>
</protein>
<dbReference type="SUPFAM" id="SSF48452">
    <property type="entry name" value="TPR-like"/>
    <property type="match status" value="1"/>
</dbReference>
<dbReference type="GO" id="GO:0003677">
    <property type="term" value="F:DNA binding"/>
    <property type="evidence" value="ECO:0007669"/>
    <property type="project" value="UniProtKB-KW"/>
</dbReference>
<dbReference type="RefSeq" id="WP_163946423.1">
    <property type="nucleotide sequence ID" value="NZ_JAAIKC010000003.1"/>
</dbReference>
<comment type="caution">
    <text evidence="1">The sequence shown here is derived from an EMBL/GenBank/DDBJ whole genome shotgun (WGS) entry which is preliminary data.</text>
</comment>